<dbReference type="Gene3D" id="1.20.120.610">
    <property type="entry name" value="lithium bound rotor ring of v- atpase"/>
    <property type="match status" value="1"/>
</dbReference>
<dbReference type="InterPro" id="IPR000245">
    <property type="entry name" value="ATPase_proteolipid_csu"/>
</dbReference>
<dbReference type="Pfam" id="PF00137">
    <property type="entry name" value="ATP-synt_C"/>
    <property type="match status" value="1"/>
</dbReference>
<dbReference type="GO" id="GO:0046961">
    <property type="term" value="F:proton-transporting ATPase activity, rotational mechanism"/>
    <property type="evidence" value="ECO:0007669"/>
    <property type="project" value="InterPro"/>
</dbReference>
<keyword evidence="7 9" id="KW-0406">Ion transport</keyword>
<gene>
    <name evidence="11" type="ORF">PGLA1383_LOCUS23595</name>
</gene>
<dbReference type="PRINTS" id="PR00122">
    <property type="entry name" value="VACATPASE"/>
</dbReference>
<evidence type="ECO:0000259" key="10">
    <source>
        <dbReference type="Pfam" id="PF00137"/>
    </source>
</evidence>
<comment type="caution">
    <text evidence="11">The sequence shown here is derived from an EMBL/GenBank/DDBJ whole genome shotgun (WGS) entry which is preliminary data.</text>
</comment>
<keyword evidence="3 9" id="KW-0813">Transport</keyword>
<keyword evidence="8 9" id="KW-0472">Membrane</keyword>
<evidence type="ECO:0000256" key="3">
    <source>
        <dbReference type="ARBA" id="ARBA00022448"/>
    </source>
</evidence>
<reference evidence="11" key="1">
    <citation type="submission" date="2021-02" db="EMBL/GenBank/DDBJ databases">
        <authorList>
            <person name="Dougan E. K."/>
            <person name="Rhodes N."/>
            <person name="Thang M."/>
            <person name="Chan C."/>
        </authorList>
    </citation>
    <scope>NUCLEOTIDE SEQUENCE</scope>
</reference>
<organism evidence="11 12">
    <name type="scientific">Polarella glacialis</name>
    <name type="common">Dinoflagellate</name>
    <dbReference type="NCBI Taxonomy" id="89957"/>
    <lineage>
        <taxon>Eukaryota</taxon>
        <taxon>Sar</taxon>
        <taxon>Alveolata</taxon>
        <taxon>Dinophyceae</taxon>
        <taxon>Suessiales</taxon>
        <taxon>Suessiaceae</taxon>
        <taxon>Polarella</taxon>
    </lineage>
</organism>
<evidence type="ECO:0000256" key="8">
    <source>
        <dbReference type="ARBA" id="ARBA00023136"/>
    </source>
</evidence>
<sequence length="169" mass="17736">MGVTSAIVFANMGAAYGTAKSGVGISSMGVMRPDMVMRSIIPVVMAGVLGIYGLITAAPTLARSQVRTEAKNDIDAKRASLSAPWGLQELDPGGDGDCGYRAIGVAYGLSNGETVEKVITEAKKLGATLRAKATAWLHQKKSSRTLLQLTTCGRQEQKMALSLHPTRNG</sequence>
<dbReference type="InterPro" id="IPR002379">
    <property type="entry name" value="ATPase_proteolipid_c-like_dom"/>
</dbReference>
<dbReference type="GO" id="GO:0033179">
    <property type="term" value="C:proton-transporting V-type ATPase, V0 domain"/>
    <property type="evidence" value="ECO:0007669"/>
    <property type="project" value="InterPro"/>
</dbReference>
<feature type="domain" description="V-ATPase proteolipid subunit C-like" evidence="10">
    <location>
        <begin position="1"/>
        <end position="57"/>
    </location>
</feature>
<protein>
    <recommendedName>
        <fullName evidence="9">V-type proton ATPase proteolipid subunit</fullName>
    </recommendedName>
</protein>
<evidence type="ECO:0000256" key="6">
    <source>
        <dbReference type="ARBA" id="ARBA00022989"/>
    </source>
</evidence>
<dbReference type="Proteomes" id="UP000654075">
    <property type="component" value="Unassembled WGS sequence"/>
</dbReference>
<proteinExistence type="inferred from homology"/>
<dbReference type="PANTHER" id="PTHR10263">
    <property type="entry name" value="V-TYPE PROTON ATPASE PROTEOLIPID SUBUNIT"/>
    <property type="match status" value="1"/>
</dbReference>
<evidence type="ECO:0000256" key="1">
    <source>
        <dbReference type="ARBA" id="ARBA00004141"/>
    </source>
</evidence>
<dbReference type="AlphaFoldDB" id="A0A813F2C6"/>
<dbReference type="EMBL" id="CAJNNV010017909">
    <property type="protein sequence ID" value="CAE8605482.1"/>
    <property type="molecule type" value="Genomic_DNA"/>
</dbReference>
<comment type="caution">
    <text evidence="9">Lacks conserved residue(s) required for the propagation of feature annotation.</text>
</comment>
<keyword evidence="4 9" id="KW-0812">Transmembrane</keyword>
<dbReference type="InterPro" id="IPR035921">
    <property type="entry name" value="F/V-ATP_Csub_sf"/>
</dbReference>
<keyword evidence="9" id="KW-0926">Vacuole</keyword>
<comment type="similarity">
    <text evidence="2 9">Belongs to the V-ATPase proteolipid subunit family.</text>
</comment>
<keyword evidence="12" id="KW-1185">Reference proteome</keyword>
<dbReference type="CDD" id="cd18175">
    <property type="entry name" value="ATP-synt_Vo_c_ATP6C_rpt1"/>
    <property type="match status" value="1"/>
</dbReference>
<name>A0A813F2C6_POLGL</name>
<evidence type="ECO:0000313" key="11">
    <source>
        <dbReference type="EMBL" id="CAE8605482.1"/>
    </source>
</evidence>
<keyword evidence="5 9" id="KW-0375">Hydrogen ion transport</keyword>
<evidence type="ECO:0000256" key="5">
    <source>
        <dbReference type="ARBA" id="ARBA00022781"/>
    </source>
</evidence>
<dbReference type="GO" id="GO:0005774">
    <property type="term" value="C:vacuolar membrane"/>
    <property type="evidence" value="ECO:0007669"/>
    <property type="project" value="UniProtKB-SubCell"/>
</dbReference>
<comment type="subcellular location">
    <subcellularLocation>
        <location evidence="1">Membrane</location>
        <topology evidence="1">Multi-pass membrane protein</topology>
    </subcellularLocation>
    <subcellularLocation>
        <location evidence="9">Vacuole membrane</location>
        <topology evidence="9">Multi-pass membrane protein</topology>
    </subcellularLocation>
</comment>
<evidence type="ECO:0000256" key="9">
    <source>
        <dbReference type="RuleBase" id="RU363060"/>
    </source>
</evidence>
<evidence type="ECO:0000256" key="4">
    <source>
        <dbReference type="ARBA" id="ARBA00022692"/>
    </source>
</evidence>
<evidence type="ECO:0000313" key="12">
    <source>
        <dbReference type="Proteomes" id="UP000654075"/>
    </source>
</evidence>
<feature type="transmembrane region" description="Helical" evidence="9">
    <location>
        <begin position="39"/>
        <end position="62"/>
    </location>
</feature>
<dbReference type="InterPro" id="IPR011555">
    <property type="entry name" value="ATPase_proteolipid_su_C_euk"/>
</dbReference>
<evidence type="ECO:0000256" key="7">
    <source>
        <dbReference type="ARBA" id="ARBA00023065"/>
    </source>
</evidence>
<keyword evidence="6 9" id="KW-1133">Transmembrane helix</keyword>
<dbReference type="NCBIfam" id="TIGR01100">
    <property type="entry name" value="V_ATP_synt_C"/>
    <property type="match status" value="1"/>
</dbReference>
<accession>A0A813F2C6</accession>
<evidence type="ECO:0000256" key="2">
    <source>
        <dbReference type="ARBA" id="ARBA00007296"/>
    </source>
</evidence>